<dbReference type="AlphaFoldDB" id="A3II68"/>
<accession>A3II68</accession>
<sequence>MFIKKLKVKYDTIRHYYRSRCYQEW</sequence>
<comment type="caution">
    <text evidence="1">The sequence shown here is derived from an EMBL/GenBank/DDBJ whole genome shotgun (WGS) entry which is preliminary data.</text>
</comment>
<dbReference type="Proteomes" id="UP000003781">
    <property type="component" value="Unassembled WGS sequence"/>
</dbReference>
<reference evidence="1 2" key="1">
    <citation type="submission" date="2007-03" db="EMBL/GenBank/DDBJ databases">
        <authorList>
            <person name="Stal L."/>
            <person name="Ferriera S."/>
            <person name="Johnson J."/>
            <person name="Kravitz S."/>
            <person name="Beeson K."/>
            <person name="Sutton G."/>
            <person name="Rogers Y.-H."/>
            <person name="Friedman R."/>
            <person name="Frazier M."/>
            <person name="Venter J.C."/>
        </authorList>
    </citation>
    <scope>NUCLEOTIDE SEQUENCE [LARGE SCALE GENOMIC DNA]</scope>
    <source>
        <strain evidence="1 2">CCY0110</strain>
    </source>
</reference>
<protein>
    <submittedName>
        <fullName evidence="1">Uncharacterized protein</fullName>
    </submittedName>
</protein>
<organism evidence="1 2">
    <name type="scientific">Crocosphaera chwakensis CCY0110</name>
    <dbReference type="NCBI Taxonomy" id="391612"/>
    <lineage>
        <taxon>Bacteria</taxon>
        <taxon>Bacillati</taxon>
        <taxon>Cyanobacteriota</taxon>
        <taxon>Cyanophyceae</taxon>
        <taxon>Oscillatoriophycideae</taxon>
        <taxon>Chroococcales</taxon>
        <taxon>Aphanothecaceae</taxon>
        <taxon>Crocosphaera</taxon>
        <taxon>Crocosphaera chwakensis</taxon>
    </lineage>
</organism>
<evidence type="ECO:0000313" key="1">
    <source>
        <dbReference type="EMBL" id="EAZ93500.1"/>
    </source>
</evidence>
<proteinExistence type="predicted"/>
<name>A3II68_9CHRO</name>
<dbReference type="EMBL" id="AAXW01000002">
    <property type="protein sequence ID" value="EAZ93500.1"/>
    <property type="molecule type" value="Genomic_DNA"/>
</dbReference>
<keyword evidence="2" id="KW-1185">Reference proteome</keyword>
<gene>
    <name evidence="1" type="ORF">CY0110_16932</name>
</gene>
<evidence type="ECO:0000313" key="2">
    <source>
        <dbReference type="Proteomes" id="UP000003781"/>
    </source>
</evidence>